<keyword evidence="1" id="KW-1133">Transmembrane helix</keyword>
<protein>
    <recommendedName>
        <fullName evidence="4">CPBP family intramembrane metalloprotease</fullName>
    </recommendedName>
</protein>
<organism evidence="2 3">
    <name type="scientific">Palleronia aestuarii</name>
    <dbReference type="NCBI Taxonomy" id="568105"/>
    <lineage>
        <taxon>Bacteria</taxon>
        <taxon>Pseudomonadati</taxon>
        <taxon>Pseudomonadota</taxon>
        <taxon>Alphaproteobacteria</taxon>
        <taxon>Rhodobacterales</taxon>
        <taxon>Roseobacteraceae</taxon>
        <taxon>Palleronia</taxon>
    </lineage>
</organism>
<keyword evidence="1" id="KW-0472">Membrane</keyword>
<evidence type="ECO:0000313" key="2">
    <source>
        <dbReference type="EMBL" id="PZX15848.1"/>
    </source>
</evidence>
<reference evidence="2 3" key="1">
    <citation type="submission" date="2018-06" db="EMBL/GenBank/DDBJ databases">
        <title>Genomic Encyclopedia of Archaeal and Bacterial Type Strains, Phase II (KMG-II): from individual species to whole genera.</title>
        <authorList>
            <person name="Goeker M."/>
        </authorList>
    </citation>
    <scope>NUCLEOTIDE SEQUENCE [LARGE SCALE GENOMIC DNA]</scope>
    <source>
        <strain evidence="2 3">DSM 22009</strain>
    </source>
</reference>
<dbReference type="Proteomes" id="UP000248916">
    <property type="component" value="Unassembled WGS sequence"/>
</dbReference>
<feature type="transmembrane region" description="Helical" evidence="1">
    <location>
        <begin position="54"/>
        <end position="74"/>
    </location>
</feature>
<evidence type="ECO:0000313" key="3">
    <source>
        <dbReference type="Proteomes" id="UP000248916"/>
    </source>
</evidence>
<feature type="transmembrane region" description="Helical" evidence="1">
    <location>
        <begin position="104"/>
        <end position="123"/>
    </location>
</feature>
<dbReference type="AlphaFoldDB" id="A0A2W7N716"/>
<evidence type="ECO:0000256" key="1">
    <source>
        <dbReference type="SAM" id="Phobius"/>
    </source>
</evidence>
<feature type="transmembrane region" description="Helical" evidence="1">
    <location>
        <begin position="30"/>
        <end position="48"/>
    </location>
</feature>
<comment type="caution">
    <text evidence="2">The sequence shown here is derived from an EMBL/GenBank/DDBJ whole genome shotgun (WGS) entry which is preliminary data.</text>
</comment>
<name>A0A2W7N716_9RHOB</name>
<feature type="transmembrane region" description="Helical" evidence="1">
    <location>
        <begin position="6"/>
        <end position="25"/>
    </location>
</feature>
<proteinExistence type="predicted"/>
<accession>A0A2W7N716</accession>
<sequence length="127" mass="13450">MIIGILVGVAAAVLFIFVLSLADLLRDRGAAAMSIVVVASVQPVFAIASGTPSFPLHLAIFGVFVAVAIAGYLFAPRLIAYAVMAHAALGLSFILKLGEATPPWLWFDFSFDVVLGLTFLKIIDTRT</sequence>
<dbReference type="RefSeq" id="WP_111537607.1">
    <property type="nucleotide sequence ID" value="NZ_QKZL01000009.1"/>
</dbReference>
<dbReference type="EMBL" id="QKZL01000009">
    <property type="protein sequence ID" value="PZX15848.1"/>
    <property type="molecule type" value="Genomic_DNA"/>
</dbReference>
<keyword evidence="1" id="KW-0812">Transmembrane</keyword>
<gene>
    <name evidence="2" type="ORF">LX81_02481</name>
</gene>
<keyword evidence="3" id="KW-1185">Reference proteome</keyword>
<evidence type="ECO:0008006" key="4">
    <source>
        <dbReference type="Google" id="ProtNLM"/>
    </source>
</evidence>